<dbReference type="Pfam" id="PF00078">
    <property type="entry name" value="RVT_1"/>
    <property type="match status" value="1"/>
</dbReference>
<sequence>MKFSGKVEEAKEFWIIFEEKLKENIEISVKQEQIKRYNLTFTIKKADRKWKKILDAKEINKQIADFYFKRHGSSEVKQTIRLRDWTTSLDFSTTYHHLIVQTDSQLYQAFEFETNLYTYRAMPFGTKHSPIYFATEMEPIMQQI</sequence>
<organism evidence="2 3">
    <name type="scientific">Streblomastix strix</name>
    <dbReference type="NCBI Taxonomy" id="222440"/>
    <lineage>
        <taxon>Eukaryota</taxon>
        <taxon>Metamonada</taxon>
        <taxon>Preaxostyla</taxon>
        <taxon>Oxymonadida</taxon>
        <taxon>Streblomastigidae</taxon>
        <taxon>Streblomastix</taxon>
    </lineage>
</organism>
<reference evidence="2 3" key="1">
    <citation type="submission" date="2019-03" db="EMBL/GenBank/DDBJ databases">
        <title>Single cell metagenomics reveals metabolic interactions within the superorganism composed of flagellate Streblomastix strix and complex community of Bacteroidetes bacteria on its surface.</title>
        <authorList>
            <person name="Treitli S.C."/>
            <person name="Kolisko M."/>
            <person name="Husnik F."/>
            <person name="Keeling P."/>
            <person name="Hampl V."/>
        </authorList>
    </citation>
    <scope>NUCLEOTIDE SEQUENCE [LARGE SCALE GENOMIC DNA]</scope>
    <source>
        <strain evidence="2">ST1C</strain>
    </source>
</reference>
<name>A0A5J4WGJ5_9EUKA</name>
<dbReference type="AlphaFoldDB" id="A0A5J4WGJ5"/>
<protein>
    <recommendedName>
        <fullName evidence="1">Reverse transcriptase domain-containing protein</fullName>
    </recommendedName>
</protein>
<evidence type="ECO:0000313" key="2">
    <source>
        <dbReference type="EMBL" id="KAA6394067.1"/>
    </source>
</evidence>
<dbReference type="Gene3D" id="3.30.70.270">
    <property type="match status" value="1"/>
</dbReference>
<dbReference type="EMBL" id="SNRW01002053">
    <property type="protein sequence ID" value="KAA6394067.1"/>
    <property type="molecule type" value="Genomic_DNA"/>
</dbReference>
<comment type="caution">
    <text evidence="2">The sequence shown here is derived from an EMBL/GenBank/DDBJ whole genome shotgun (WGS) entry which is preliminary data.</text>
</comment>
<feature type="domain" description="Reverse transcriptase" evidence="1">
    <location>
        <begin position="23"/>
        <end position="144"/>
    </location>
</feature>
<accession>A0A5J4WGJ5</accession>
<dbReference type="InterPro" id="IPR043502">
    <property type="entry name" value="DNA/RNA_pol_sf"/>
</dbReference>
<evidence type="ECO:0000259" key="1">
    <source>
        <dbReference type="PROSITE" id="PS50878"/>
    </source>
</evidence>
<dbReference type="PROSITE" id="PS50878">
    <property type="entry name" value="RT_POL"/>
    <property type="match status" value="1"/>
</dbReference>
<dbReference type="SUPFAM" id="SSF56672">
    <property type="entry name" value="DNA/RNA polymerases"/>
    <property type="match status" value="1"/>
</dbReference>
<dbReference type="Proteomes" id="UP000324800">
    <property type="component" value="Unassembled WGS sequence"/>
</dbReference>
<evidence type="ECO:0000313" key="3">
    <source>
        <dbReference type="Proteomes" id="UP000324800"/>
    </source>
</evidence>
<dbReference type="InterPro" id="IPR000477">
    <property type="entry name" value="RT_dom"/>
</dbReference>
<gene>
    <name evidence="2" type="ORF">EZS28_010400</name>
</gene>
<proteinExistence type="predicted"/>
<dbReference type="InterPro" id="IPR043128">
    <property type="entry name" value="Rev_trsase/Diguanyl_cyclase"/>
</dbReference>
<dbReference type="Gene3D" id="3.10.10.10">
    <property type="entry name" value="HIV Type 1 Reverse Transcriptase, subunit A, domain 1"/>
    <property type="match status" value="1"/>
</dbReference>